<evidence type="ECO:0000313" key="2">
    <source>
        <dbReference type="EMBL" id="TWU58016.1"/>
    </source>
</evidence>
<keyword evidence="3" id="KW-1185">Reference proteome</keyword>
<comment type="caution">
    <text evidence="2">The sequence shown here is derived from an EMBL/GenBank/DDBJ whole genome shotgun (WGS) entry which is preliminary data.</text>
</comment>
<feature type="region of interest" description="Disordered" evidence="1">
    <location>
        <begin position="114"/>
        <end position="150"/>
    </location>
</feature>
<dbReference type="Proteomes" id="UP000317977">
    <property type="component" value="Unassembled WGS sequence"/>
</dbReference>
<organism evidence="2 3">
    <name type="scientific">Rubripirellula reticaptiva</name>
    <dbReference type="NCBI Taxonomy" id="2528013"/>
    <lineage>
        <taxon>Bacteria</taxon>
        <taxon>Pseudomonadati</taxon>
        <taxon>Planctomycetota</taxon>
        <taxon>Planctomycetia</taxon>
        <taxon>Pirellulales</taxon>
        <taxon>Pirellulaceae</taxon>
        <taxon>Rubripirellula</taxon>
    </lineage>
</organism>
<accession>A0A5C6FD64</accession>
<evidence type="ECO:0000256" key="1">
    <source>
        <dbReference type="SAM" id="MobiDB-lite"/>
    </source>
</evidence>
<reference evidence="2 3" key="1">
    <citation type="submission" date="2019-02" db="EMBL/GenBank/DDBJ databases">
        <title>Deep-cultivation of Planctomycetes and their phenomic and genomic characterization uncovers novel biology.</title>
        <authorList>
            <person name="Wiegand S."/>
            <person name="Jogler M."/>
            <person name="Boedeker C."/>
            <person name="Pinto D."/>
            <person name="Vollmers J."/>
            <person name="Rivas-Marin E."/>
            <person name="Kohn T."/>
            <person name="Peeters S.H."/>
            <person name="Heuer A."/>
            <person name="Rast P."/>
            <person name="Oberbeckmann S."/>
            <person name="Bunk B."/>
            <person name="Jeske O."/>
            <person name="Meyerdierks A."/>
            <person name="Storesund J.E."/>
            <person name="Kallscheuer N."/>
            <person name="Luecker S."/>
            <person name="Lage O.M."/>
            <person name="Pohl T."/>
            <person name="Merkel B.J."/>
            <person name="Hornburger P."/>
            <person name="Mueller R.-W."/>
            <person name="Bruemmer F."/>
            <person name="Labrenz M."/>
            <person name="Spormann A.M."/>
            <person name="Op Den Camp H."/>
            <person name="Overmann J."/>
            <person name="Amann R."/>
            <person name="Jetten M.S.M."/>
            <person name="Mascher T."/>
            <person name="Medema M.H."/>
            <person name="Devos D.P."/>
            <person name="Kaster A.-K."/>
            <person name="Ovreas L."/>
            <person name="Rohde M."/>
            <person name="Galperin M.Y."/>
            <person name="Jogler C."/>
        </authorList>
    </citation>
    <scope>NUCLEOTIDE SEQUENCE [LARGE SCALE GENOMIC DNA]</scope>
    <source>
        <strain evidence="2 3">Poly59</strain>
    </source>
</reference>
<feature type="compositionally biased region" description="Pro residues" evidence="1">
    <location>
        <begin position="125"/>
        <end position="137"/>
    </location>
</feature>
<sequence length="150" mass="16047">MLKYRSVLGGYSYRHRETSRRRSMRHCYPQSLSVRLLVSSVLISQSGCLALNVPSERLHDPTDAGGILGDWKSDSIGGCHHLAGGYGTGSGLPAGYDGECIDGGSLEVDPFGSAFGSDSTEPKPPEVPWPRFHPVPTRPVFGTPAADVGY</sequence>
<gene>
    <name evidence="2" type="ORF">Poly59_09250</name>
</gene>
<proteinExistence type="predicted"/>
<evidence type="ECO:0000313" key="3">
    <source>
        <dbReference type="Proteomes" id="UP000317977"/>
    </source>
</evidence>
<dbReference type="AlphaFoldDB" id="A0A5C6FD64"/>
<name>A0A5C6FD64_9BACT</name>
<protein>
    <submittedName>
        <fullName evidence="2">Uncharacterized protein</fullName>
    </submittedName>
</protein>
<dbReference type="EMBL" id="SJPX01000001">
    <property type="protein sequence ID" value="TWU58016.1"/>
    <property type="molecule type" value="Genomic_DNA"/>
</dbReference>